<evidence type="ECO:0000313" key="2">
    <source>
        <dbReference type="EMBL" id="SOJ52508.1"/>
    </source>
</evidence>
<dbReference type="InterPro" id="IPR014976">
    <property type="entry name" value="AbpA_HamA_C"/>
</dbReference>
<evidence type="ECO:0000259" key="1">
    <source>
        <dbReference type="Pfam" id="PF08878"/>
    </source>
</evidence>
<reference evidence="2 3" key="1">
    <citation type="submission" date="2017-10" db="EMBL/GenBank/DDBJ databases">
        <authorList>
            <consortium name="Urmite Genomes"/>
        </authorList>
    </citation>
    <scope>NUCLEOTIDE SEQUENCE [LARGE SCALE GENOMIC DNA]</scope>
    <source>
        <strain evidence="2 3">FB-527</strain>
    </source>
</reference>
<proteinExistence type="predicted"/>
<dbReference type="RefSeq" id="WP_186240945.1">
    <property type="nucleotide sequence ID" value="NZ_OCTY01000002.1"/>
</dbReference>
<feature type="domain" description="Anti-bacteriophage protein A/HamA C-terminal" evidence="1">
    <location>
        <begin position="58"/>
        <end position="249"/>
    </location>
</feature>
<accession>A0A7Z7N889</accession>
<evidence type="ECO:0000313" key="3">
    <source>
        <dbReference type="Proteomes" id="UP000554965"/>
    </source>
</evidence>
<name>A0A7Z7N889_9MYCO</name>
<dbReference type="Proteomes" id="UP000554965">
    <property type="component" value="Unassembled WGS sequence"/>
</dbReference>
<organism evidence="2 3">
    <name type="scientific">Mycobacterium simulans</name>
    <dbReference type="NCBI Taxonomy" id="627089"/>
    <lineage>
        <taxon>Bacteria</taxon>
        <taxon>Bacillati</taxon>
        <taxon>Actinomycetota</taxon>
        <taxon>Actinomycetes</taxon>
        <taxon>Mycobacteriales</taxon>
        <taxon>Mycobacteriaceae</taxon>
        <taxon>Mycobacterium</taxon>
    </lineage>
</organism>
<comment type="caution">
    <text evidence="2">The sequence shown here is derived from an EMBL/GenBank/DDBJ whole genome shotgun (WGS) entry which is preliminary data.</text>
</comment>
<gene>
    <name evidence="2" type="ORF">MSIMFB_00024</name>
</gene>
<keyword evidence="3" id="KW-1185">Reference proteome</keyword>
<dbReference type="Pfam" id="PF08878">
    <property type="entry name" value="HamA"/>
    <property type="match status" value="1"/>
</dbReference>
<sequence>MTDFEHWCDSPVMHNVDKHAYGNVVSNNDAAGISAVSATLGQKYAEVDMLVHIAEQFGKHGVSAYLANKFPTKASARSGDLGEIMATAYLHEHCGYATGPSRLIDRDHQQWAMRGDDVLGVKIDTKTGVQVAKVEAKSGKKIPKKVVTEARKGLGRCNGLPSPHSLSQFAERLRRASHDDLADAVLRVQLTDDIRPDIVTHMMFLFTMDDPTEFVKDDLANYAGSIEQLTMTLRVAAHPEFISEVYEKALAHDA</sequence>
<dbReference type="EMBL" id="OCTY01000002">
    <property type="protein sequence ID" value="SOJ52508.1"/>
    <property type="molecule type" value="Genomic_DNA"/>
</dbReference>
<protein>
    <recommendedName>
        <fullName evidence="1">Anti-bacteriophage protein A/HamA C-terminal domain-containing protein</fullName>
    </recommendedName>
</protein>
<dbReference type="AlphaFoldDB" id="A0A7Z7N889"/>